<dbReference type="AlphaFoldDB" id="A0A820B8A3"/>
<gene>
    <name evidence="2" type="ORF">OTI717_LOCUS38617</name>
    <name evidence="1" type="ORF">RFH988_LOCUS38517</name>
</gene>
<proteinExistence type="predicted"/>
<organism evidence="2 3">
    <name type="scientific">Rotaria sordida</name>
    <dbReference type="NCBI Taxonomy" id="392033"/>
    <lineage>
        <taxon>Eukaryota</taxon>
        <taxon>Metazoa</taxon>
        <taxon>Spiralia</taxon>
        <taxon>Gnathifera</taxon>
        <taxon>Rotifera</taxon>
        <taxon>Eurotatoria</taxon>
        <taxon>Bdelloidea</taxon>
        <taxon>Philodinida</taxon>
        <taxon>Philodinidae</taxon>
        <taxon>Rotaria</taxon>
    </lineage>
</organism>
<evidence type="ECO:0000313" key="2">
    <source>
        <dbReference type="EMBL" id="CAF4202117.1"/>
    </source>
</evidence>
<dbReference type="EMBL" id="CAJOAX010021589">
    <property type="protein sequence ID" value="CAF4202117.1"/>
    <property type="molecule type" value="Genomic_DNA"/>
</dbReference>
<protein>
    <recommendedName>
        <fullName evidence="4">BED-type domain-containing protein</fullName>
    </recommendedName>
</protein>
<dbReference type="Proteomes" id="UP000663823">
    <property type="component" value="Unassembled WGS sequence"/>
</dbReference>
<name>A0A820B8A3_9BILA</name>
<evidence type="ECO:0000313" key="3">
    <source>
        <dbReference type="Proteomes" id="UP000663823"/>
    </source>
</evidence>
<dbReference type="EMBL" id="CAJNOO010009726">
    <property type="protein sequence ID" value="CAF1493857.1"/>
    <property type="molecule type" value="Genomic_DNA"/>
</dbReference>
<sequence length="141" mass="15816">MELVDISSPRKDSLNSEKIKLLLQTENTKYTVIKNESLTESSSSWWNSFGFPAKLDENAKYQRIFGYVSCFKCYQTFIYSAKNGTTRLSEHQNKCATIISSSSSSITIDQSNISSSSSIIIDQSISTSSLTQSTLHLKDHH</sequence>
<accession>A0A820B8A3</accession>
<dbReference type="Proteomes" id="UP000663882">
    <property type="component" value="Unassembled WGS sequence"/>
</dbReference>
<dbReference type="OrthoDB" id="10066360at2759"/>
<evidence type="ECO:0000313" key="1">
    <source>
        <dbReference type="EMBL" id="CAF1493857.1"/>
    </source>
</evidence>
<comment type="caution">
    <text evidence="2">The sequence shown here is derived from an EMBL/GenBank/DDBJ whole genome shotgun (WGS) entry which is preliminary data.</text>
</comment>
<reference evidence="2" key="1">
    <citation type="submission" date="2021-02" db="EMBL/GenBank/DDBJ databases">
        <authorList>
            <person name="Nowell W R."/>
        </authorList>
    </citation>
    <scope>NUCLEOTIDE SEQUENCE</scope>
</reference>
<evidence type="ECO:0008006" key="4">
    <source>
        <dbReference type="Google" id="ProtNLM"/>
    </source>
</evidence>